<evidence type="ECO:0000256" key="2">
    <source>
        <dbReference type="ARBA" id="ARBA00002803"/>
    </source>
</evidence>
<evidence type="ECO:0000256" key="5">
    <source>
        <dbReference type="ARBA" id="ARBA00013950"/>
    </source>
</evidence>
<keyword evidence="8" id="KW-0677">Repeat</keyword>
<organism evidence="12 13">
    <name type="scientific">Candidatus Haliotispira prima</name>
    <dbReference type="NCBI Taxonomy" id="3034016"/>
    <lineage>
        <taxon>Bacteria</taxon>
        <taxon>Pseudomonadati</taxon>
        <taxon>Spirochaetota</taxon>
        <taxon>Spirochaetia</taxon>
        <taxon>Spirochaetales</taxon>
        <taxon>Spirochaetaceae</taxon>
        <taxon>Candidatus Haliotispira</taxon>
    </lineage>
</organism>
<dbReference type="InterPro" id="IPR017938">
    <property type="entry name" value="Riboflavin_synthase-like_b-brl"/>
</dbReference>
<evidence type="ECO:0000256" key="10">
    <source>
        <dbReference type="PROSITE-ProRule" id="PRU00524"/>
    </source>
</evidence>
<evidence type="ECO:0000256" key="8">
    <source>
        <dbReference type="ARBA" id="ARBA00022737"/>
    </source>
</evidence>
<dbReference type="InterPro" id="IPR001783">
    <property type="entry name" value="Lumazine-bd"/>
</dbReference>
<keyword evidence="7 12" id="KW-0808">Transferase</keyword>
<evidence type="ECO:0000256" key="7">
    <source>
        <dbReference type="ARBA" id="ARBA00022679"/>
    </source>
</evidence>
<dbReference type="InterPro" id="IPR026017">
    <property type="entry name" value="Lumazine-bd_dom"/>
</dbReference>
<protein>
    <recommendedName>
        <fullName evidence="5 9">Riboflavin synthase</fullName>
        <ecNumber evidence="4 9">2.5.1.9</ecNumber>
    </recommendedName>
</protein>
<evidence type="ECO:0000313" key="12">
    <source>
        <dbReference type="EMBL" id="WGK68268.1"/>
    </source>
</evidence>
<feature type="repeat" description="Lumazine-binding" evidence="10">
    <location>
        <begin position="97"/>
        <end position="193"/>
    </location>
</feature>
<reference evidence="12 13" key="1">
    <citation type="submission" date="2023-04" db="EMBL/GenBank/DDBJ databases">
        <title>Spirochaete genome identified in red abalone sample constitutes a novel genus.</title>
        <authorList>
            <person name="Sharma S.P."/>
            <person name="Purcell C.M."/>
            <person name="Hyde J.R."/>
            <person name="Severin A.J."/>
        </authorList>
    </citation>
    <scope>NUCLEOTIDE SEQUENCE [LARGE SCALE GENOMIC DNA]</scope>
    <source>
        <strain evidence="12 13">SP-2023</strain>
    </source>
</reference>
<keyword evidence="6" id="KW-0686">Riboflavin biosynthesis</keyword>
<evidence type="ECO:0000256" key="3">
    <source>
        <dbReference type="ARBA" id="ARBA00004887"/>
    </source>
</evidence>
<gene>
    <name evidence="12" type="ORF">P0082_07200</name>
</gene>
<dbReference type="Gene3D" id="2.40.30.20">
    <property type="match status" value="2"/>
</dbReference>
<evidence type="ECO:0000259" key="11">
    <source>
        <dbReference type="PROSITE" id="PS51177"/>
    </source>
</evidence>
<feature type="repeat" description="Lumazine-binding" evidence="10">
    <location>
        <begin position="1"/>
        <end position="96"/>
    </location>
</feature>
<evidence type="ECO:0000256" key="1">
    <source>
        <dbReference type="ARBA" id="ARBA00000968"/>
    </source>
</evidence>
<dbReference type="NCBIfam" id="NF006767">
    <property type="entry name" value="PRK09289.1"/>
    <property type="match status" value="1"/>
</dbReference>
<proteinExistence type="predicted"/>
<dbReference type="InterPro" id="IPR023366">
    <property type="entry name" value="ATP_synth_asu-like_sf"/>
</dbReference>
<dbReference type="RefSeq" id="WP_326926440.1">
    <property type="nucleotide sequence ID" value="NZ_CP123443.1"/>
</dbReference>
<dbReference type="Proteomes" id="UP001228690">
    <property type="component" value="Chromosome"/>
</dbReference>
<feature type="domain" description="Lumazine-binding" evidence="11">
    <location>
        <begin position="97"/>
        <end position="193"/>
    </location>
</feature>
<dbReference type="EC" id="2.5.1.9" evidence="4 9"/>
<evidence type="ECO:0000256" key="4">
    <source>
        <dbReference type="ARBA" id="ARBA00012827"/>
    </source>
</evidence>
<dbReference type="PANTHER" id="PTHR21098:SF12">
    <property type="entry name" value="RIBOFLAVIN SYNTHASE"/>
    <property type="match status" value="1"/>
</dbReference>
<comment type="function">
    <text evidence="2">Catalyzes the dismutation of two molecules of 6,7-dimethyl-8-ribityllumazine, resulting in the formation of riboflavin and 5-amino-6-(D-ribitylamino)uracil.</text>
</comment>
<dbReference type="EMBL" id="CP123443">
    <property type="protein sequence ID" value="WGK68268.1"/>
    <property type="molecule type" value="Genomic_DNA"/>
</dbReference>
<dbReference type="Pfam" id="PF00677">
    <property type="entry name" value="Lum_binding"/>
    <property type="match status" value="2"/>
</dbReference>
<accession>A0ABY8MED6</accession>
<dbReference type="PANTHER" id="PTHR21098">
    <property type="entry name" value="RIBOFLAVIN SYNTHASE ALPHA CHAIN"/>
    <property type="match status" value="1"/>
</dbReference>
<dbReference type="SUPFAM" id="SSF63380">
    <property type="entry name" value="Riboflavin synthase domain-like"/>
    <property type="match status" value="2"/>
</dbReference>
<dbReference type="PIRSF" id="PIRSF000498">
    <property type="entry name" value="Riboflavin_syn_A"/>
    <property type="match status" value="1"/>
</dbReference>
<keyword evidence="13" id="KW-1185">Reference proteome</keyword>
<evidence type="ECO:0000256" key="6">
    <source>
        <dbReference type="ARBA" id="ARBA00022619"/>
    </source>
</evidence>
<evidence type="ECO:0000313" key="13">
    <source>
        <dbReference type="Proteomes" id="UP001228690"/>
    </source>
</evidence>
<dbReference type="GO" id="GO:0004746">
    <property type="term" value="F:riboflavin synthase activity"/>
    <property type="evidence" value="ECO:0007669"/>
    <property type="project" value="UniProtKB-EC"/>
</dbReference>
<dbReference type="PROSITE" id="PS51177">
    <property type="entry name" value="LUMAZINE_BIND"/>
    <property type="match status" value="2"/>
</dbReference>
<sequence length="230" mass="25138">MFTGIVEELGRLQSMEHHGDYARLQIQGQKVLSDMGLGDSIAVNGVCQTVEKFDGSSFSVATFAESLNKTSLGRLQRGDALHLERALTPDTRLGGHIVQGHVDGLGHLREIRQVKNNYYLRVDLPDELLDLCVAHGSICLDGVSLTIAKLHDDGVEVNIIDHTWQHTVFSRSRTGALINVECDILGKYILRFAQRGLLEKGGPPGGVSEKTANASGSSRDGRLLDLLQNW</sequence>
<comment type="pathway">
    <text evidence="3">Cofactor biosynthesis; riboflavin biosynthesis; riboflavin from 2-hydroxy-3-oxobutyl phosphate and 5-amino-6-(D-ribitylamino)uracil: step 2/2.</text>
</comment>
<comment type="catalytic activity">
    <reaction evidence="1">
        <text>2 6,7-dimethyl-8-(1-D-ribityl)lumazine + H(+) = 5-amino-6-(D-ribitylamino)uracil + riboflavin</text>
        <dbReference type="Rhea" id="RHEA:20772"/>
        <dbReference type="ChEBI" id="CHEBI:15378"/>
        <dbReference type="ChEBI" id="CHEBI:15934"/>
        <dbReference type="ChEBI" id="CHEBI:57986"/>
        <dbReference type="ChEBI" id="CHEBI:58201"/>
        <dbReference type="EC" id="2.5.1.9"/>
    </reaction>
</comment>
<name>A0ABY8MED6_9SPIO</name>
<dbReference type="CDD" id="cd00402">
    <property type="entry name" value="Riboflavin_synthase_like"/>
    <property type="match status" value="1"/>
</dbReference>
<feature type="domain" description="Lumazine-binding" evidence="11">
    <location>
        <begin position="1"/>
        <end position="96"/>
    </location>
</feature>
<evidence type="ECO:0000256" key="9">
    <source>
        <dbReference type="NCBIfam" id="TIGR00187"/>
    </source>
</evidence>
<dbReference type="NCBIfam" id="TIGR00187">
    <property type="entry name" value="ribE"/>
    <property type="match status" value="1"/>
</dbReference>